<evidence type="ECO:0000313" key="3">
    <source>
        <dbReference type="Proteomes" id="UP000183859"/>
    </source>
</evidence>
<dbReference type="Pfam" id="PF11412">
    <property type="entry name" value="DsbD_N"/>
    <property type="match status" value="1"/>
</dbReference>
<protein>
    <submittedName>
        <fullName evidence="2">Disulfide bond corrector protein DsbC</fullName>
    </submittedName>
</protein>
<dbReference type="InterPro" id="IPR028250">
    <property type="entry name" value="DsbDN"/>
</dbReference>
<keyword evidence="3" id="KW-1185">Reference proteome</keyword>
<dbReference type="OrthoDB" id="9811036at2"/>
<evidence type="ECO:0000259" key="1">
    <source>
        <dbReference type="Pfam" id="PF11412"/>
    </source>
</evidence>
<dbReference type="RefSeq" id="WP_072505760.1">
    <property type="nucleotide sequence ID" value="NZ_CP016364.1"/>
</dbReference>
<name>A0A1L3I8S5_9RHOB</name>
<organism evidence="2 3">
    <name type="scientific">Phaeobacter porticola</name>
    <dbReference type="NCBI Taxonomy" id="1844006"/>
    <lineage>
        <taxon>Bacteria</taxon>
        <taxon>Pseudomonadati</taxon>
        <taxon>Pseudomonadota</taxon>
        <taxon>Alphaproteobacteria</taxon>
        <taxon>Rhodobacterales</taxon>
        <taxon>Roseobacteraceae</taxon>
        <taxon>Phaeobacter</taxon>
    </lineage>
</organism>
<sequence length="287" mass="30734">MTSFTAPSAIARSVRTLRATALLLGSLVATVLLTLPAATQAEQMSDIVQLQILDGGATKRGTQMGALRLTLSQGWKTYWRAPGDAGIPPQFSWKGSRNIASVSIKWPTPDVFLTSGFRTIGYHDQLVLPVEITPANPGQPVRLKGRMQLGICNDICVPAELRFDQDLKPGSRRNPAIVAALADRPLSAKEAGVRTASCDLKPSRYGMELTAHITMPPAGGQEVVVIEPGAPTLATTETTTKRQGNQLTARTEIISADGGPFAVDRSQMRFTVLGSNRAVDIHGCTRH</sequence>
<feature type="domain" description="Thiol:disulfide interchange protein DsbD N-terminal" evidence="1">
    <location>
        <begin position="59"/>
        <end position="164"/>
    </location>
</feature>
<dbReference type="AlphaFoldDB" id="A0A1L3I8S5"/>
<accession>A0A1L3I8S5</accession>
<dbReference type="STRING" id="1844006.PhaeoP97_03048"/>
<dbReference type="EMBL" id="CP016364">
    <property type="protein sequence ID" value="APG48423.1"/>
    <property type="molecule type" value="Genomic_DNA"/>
</dbReference>
<dbReference type="KEGG" id="php:PhaeoP97_03048"/>
<reference evidence="3" key="1">
    <citation type="submission" date="2016-07" db="EMBL/GenBank/DDBJ databases">
        <title>Phaeobacter portensis sp. nov., a tropodithietic acid producing bacterium isolated from a German harbor.</title>
        <authorList>
            <person name="Freese H.M."/>
            <person name="Bunk B."/>
            <person name="Breider S."/>
            <person name="Brinkhoff T."/>
        </authorList>
    </citation>
    <scope>NUCLEOTIDE SEQUENCE [LARGE SCALE GENOMIC DNA]</scope>
    <source>
        <strain evidence="3">P97</strain>
    </source>
</reference>
<dbReference type="Proteomes" id="UP000183859">
    <property type="component" value="Chromosome"/>
</dbReference>
<gene>
    <name evidence="2" type="ORF">PhaeoP97_03048</name>
</gene>
<proteinExistence type="predicted"/>
<evidence type="ECO:0000313" key="2">
    <source>
        <dbReference type="EMBL" id="APG48423.1"/>
    </source>
</evidence>